<accession>A0AAW1UXJ3</accession>
<dbReference type="EMBL" id="JARQZJ010000096">
    <property type="protein sequence ID" value="KAK9885561.1"/>
    <property type="molecule type" value="Genomic_DNA"/>
</dbReference>
<keyword evidence="2" id="KW-1185">Reference proteome</keyword>
<name>A0AAW1UXJ3_9CUCU</name>
<organism evidence="1 2">
    <name type="scientific">Henosepilachna vigintioctopunctata</name>
    <dbReference type="NCBI Taxonomy" id="420089"/>
    <lineage>
        <taxon>Eukaryota</taxon>
        <taxon>Metazoa</taxon>
        <taxon>Ecdysozoa</taxon>
        <taxon>Arthropoda</taxon>
        <taxon>Hexapoda</taxon>
        <taxon>Insecta</taxon>
        <taxon>Pterygota</taxon>
        <taxon>Neoptera</taxon>
        <taxon>Endopterygota</taxon>
        <taxon>Coleoptera</taxon>
        <taxon>Polyphaga</taxon>
        <taxon>Cucujiformia</taxon>
        <taxon>Coccinelloidea</taxon>
        <taxon>Coccinellidae</taxon>
        <taxon>Epilachninae</taxon>
        <taxon>Epilachnini</taxon>
        <taxon>Henosepilachna</taxon>
    </lineage>
</organism>
<protein>
    <submittedName>
        <fullName evidence="1">Uncharacterized protein</fullName>
    </submittedName>
</protein>
<evidence type="ECO:0000313" key="2">
    <source>
        <dbReference type="Proteomes" id="UP001431783"/>
    </source>
</evidence>
<gene>
    <name evidence="1" type="ORF">WA026_012314</name>
</gene>
<proteinExistence type="predicted"/>
<comment type="caution">
    <text evidence="1">The sequence shown here is derived from an EMBL/GenBank/DDBJ whole genome shotgun (WGS) entry which is preliminary data.</text>
</comment>
<sequence length="93" mass="10513">MLITTEHKKKSYKKGSKRCKEQLVIDGVILKQAQYKGDSLSVQWFGLSLNSMSRALTTTKNGYNIKSPTQTLCWNANTVESFDQNSGTVYDRC</sequence>
<evidence type="ECO:0000313" key="1">
    <source>
        <dbReference type="EMBL" id="KAK9885561.1"/>
    </source>
</evidence>
<reference evidence="1 2" key="1">
    <citation type="submission" date="2023-03" db="EMBL/GenBank/DDBJ databases">
        <title>Genome insight into feeding habits of ladybird beetles.</title>
        <authorList>
            <person name="Li H.-S."/>
            <person name="Huang Y.-H."/>
            <person name="Pang H."/>
        </authorList>
    </citation>
    <scope>NUCLEOTIDE SEQUENCE [LARGE SCALE GENOMIC DNA]</scope>
    <source>
        <strain evidence="1">SYSU_2023b</strain>
        <tissue evidence="1">Whole body</tissue>
    </source>
</reference>
<dbReference type="AlphaFoldDB" id="A0AAW1UXJ3"/>
<dbReference type="Proteomes" id="UP001431783">
    <property type="component" value="Unassembled WGS sequence"/>
</dbReference>